<evidence type="ECO:0000256" key="3">
    <source>
        <dbReference type="ARBA" id="ARBA00023125"/>
    </source>
</evidence>
<dbReference type="SMART" id="SM00342">
    <property type="entry name" value="HTH_ARAC"/>
    <property type="match status" value="1"/>
</dbReference>
<evidence type="ECO:0000313" key="7">
    <source>
        <dbReference type="Proteomes" id="UP000294881"/>
    </source>
</evidence>
<evidence type="ECO:0000313" key="6">
    <source>
        <dbReference type="EMBL" id="TCO09434.1"/>
    </source>
</evidence>
<dbReference type="RefSeq" id="WP_132010327.1">
    <property type="nucleotide sequence ID" value="NZ_JBHUNN010000001.1"/>
</dbReference>
<keyword evidence="2" id="KW-0805">Transcription regulation</keyword>
<dbReference type="Pfam" id="PF02311">
    <property type="entry name" value="AraC_binding"/>
    <property type="match status" value="1"/>
</dbReference>
<accession>A0A4R2GKR9</accession>
<dbReference type="InterPro" id="IPR011051">
    <property type="entry name" value="RmlC_Cupin_sf"/>
</dbReference>
<dbReference type="Proteomes" id="UP000294881">
    <property type="component" value="Unassembled WGS sequence"/>
</dbReference>
<evidence type="ECO:0000256" key="4">
    <source>
        <dbReference type="ARBA" id="ARBA00023163"/>
    </source>
</evidence>
<dbReference type="InterPro" id="IPR014710">
    <property type="entry name" value="RmlC-like_jellyroll"/>
</dbReference>
<dbReference type="EMBL" id="SLWL01000018">
    <property type="protein sequence ID" value="TCO09434.1"/>
    <property type="molecule type" value="Genomic_DNA"/>
</dbReference>
<dbReference type="OrthoDB" id="9804543at2"/>
<keyword evidence="4" id="KW-0804">Transcription</keyword>
<dbReference type="PROSITE" id="PS01124">
    <property type="entry name" value="HTH_ARAC_FAMILY_2"/>
    <property type="match status" value="1"/>
</dbReference>
<dbReference type="GO" id="GO:0003700">
    <property type="term" value="F:DNA-binding transcription factor activity"/>
    <property type="evidence" value="ECO:0007669"/>
    <property type="project" value="InterPro"/>
</dbReference>
<dbReference type="CDD" id="cd06124">
    <property type="entry name" value="cupin_NimR-like_N"/>
    <property type="match status" value="1"/>
</dbReference>
<keyword evidence="1" id="KW-0678">Repressor</keyword>
<evidence type="ECO:0000256" key="1">
    <source>
        <dbReference type="ARBA" id="ARBA00022491"/>
    </source>
</evidence>
<name>A0A4R2GKR9_9HYPH</name>
<comment type="caution">
    <text evidence="6">The sequence shown here is derived from an EMBL/GenBank/DDBJ whole genome shotgun (WGS) entry which is preliminary data.</text>
</comment>
<dbReference type="Gene3D" id="1.10.10.60">
    <property type="entry name" value="Homeodomain-like"/>
    <property type="match status" value="1"/>
</dbReference>
<keyword evidence="3 6" id="KW-0238">DNA-binding</keyword>
<dbReference type="PANTHER" id="PTHR11019">
    <property type="entry name" value="HTH-TYPE TRANSCRIPTIONAL REGULATOR NIMR"/>
    <property type="match status" value="1"/>
</dbReference>
<reference evidence="6 7" key="1">
    <citation type="submission" date="2019-03" db="EMBL/GenBank/DDBJ databases">
        <title>Genomic Encyclopedia of Type Strains, Phase IV (KMG-IV): sequencing the most valuable type-strain genomes for metagenomic binning, comparative biology and taxonomic classification.</title>
        <authorList>
            <person name="Goeker M."/>
        </authorList>
    </citation>
    <scope>NUCLEOTIDE SEQUENCE [LARGE SCALE GENOMIC DNA]</scope>
    <source>
        <strain evidence="6 7">DSM 22958</strain>
    </source>
</reference>
<proteinExistence type="predicted"/>
<dbReference type="AlphaFoldDB" id="A0A4R2GKR9"/>
<protein>
    <submittedName>
        <fullName evidence="6">AraC-like DNA-binding protein</fullName>
    </submittedName>
</protein>
<dbReference type="PANTHER" id="PTHR11019:SF199">
    <property type="entry name" value="HTH-TYPE TRANSCRIPTIONAL REGULATOR NIMR"/>
    <property type="match status" value="1"/>
</dbReference>
<dbReference type="Gene3D" id="2.60.120.10">
    <property type="entry name" value="Jelly Rolls"/>
    <property type="match status" value="1"/>
</dbReference>
<dbReference type="SUPFAM" id="SSF51182">
    <property type="entry name" value="RmlC-like cupins"/>
    <property type="match status" value="1"/>
</dbReference>
<dbReference type="GO" id="GO:0043565">
    <property type="term" value="F:sequence-specific DNA binding"/>
    <property type="evidence" value="ECO:0007669"/>
    <property type="project" value="InterPro"/>
</dbReference>
<dbReference type="InterPro" id="IPR003313">
    <property type="entry name" value="AraC-bd"/>
</dbReference>
<dbReference type="FunFam" id="1.10.10.60:FF:000132">
    <property type="entry name" value="AraC family transcriptional regulator"/>
    <property type="match status" value="1"/>
</dbReference>
<gene>
    <name evidence="6" type="ORF">EV666_11841</name>
</gene>
<feature type="domain" description="HTH araC/xylS-type" evidence="5">
    <location>
        <begin position="163"/>
        <end position="260"/>
    </location>
</feature>
<keyword evidence="7" id="KW-1185">Reference proteome</keyword>
<organism evidence="6 7">
    <name type="scientific">Camelimonas lactis</name>
    <dbReference type="NCBI Taxonomy" id="659006"/>
    <lineage>
        <taxon>Bacteria</taxon>
        <taxon>Pseudomonadati</taxon>
        <taxon>Pseudomonadota</taxon>
        <taxon>Alphaproteobacteria</taxon>
        <taxon>Hyphomicrobiales</taxon>
        <taxon>Chelatococcaceae</taxon>
        <taxon>Camelimonas</taxon>
    </lineage>
</organism>
<dbReference type="InterPro" id="IPR009057">
    <property type="entry name" value="Homeodomain-like_sf"/>
</dbReference>
<evidence type="ECO:0000259" key="5">
    <source>
        <dbReference type="PROSITE" id="PS01124"/>
    </source>
</evidence>
<dbReference type="SUPFAM" id="SSF46689">
    <property type="entry name" value="Homeodomain-like"/>
    <property type="match status" value="1"/>
</dbReference>
<evidence type="ECO:0000256" key="2">
    <source>
        <dbReference type="ARBA" id="ARBA00023015"/>
    </source>
</evidence>
<dbReference type="InterPro" id="IPR018060">
    <property type="entry name" value="HTH_AraC"/>
</dbReference>
<sequence>MIPPRLCPETFDPDAAPQTVLALDVPVKDQKFELPMHSHRKGQLAIALRGGVMCRTQDGLWMVPPGGGVWIPGGVRHSNQVTVNGRICLLFIDPAHAGLPDHCRTLSLTPLVIEMAKHLAGLTSRGITPDAHAETIALVLLEELRRMEASALHMPIPDDPTLMKIANALIRAPDDRSTVGQWAARMAMSERTLTRLVHGRTAMSFGRWRQQLHIIIALQKLASGMSVQNVSDSLGYGSVSAFITMFRNVLGQPPARYIAAHGAATHPAGGAGRKSIGSA</sequence>
<dbReference type="Pfam" id="PF12833">
    <property type="entry name" value="HTH_18"/>
    <property type="match status" value="1"/>
</dbReference>